<keyword evidence="2" id="KW-1185">Reference proteome</keyword>
<accession>A0AAJ0GJX9</accession>
<dbReference type="AlphaFoldDB" id="A0AAJ0GJX9"/>
<sequence>MAGSKVRAWILHSYGSIDLFLAAGPQFAESGDFERLLFYGTFAQAVFDQWQQALETNTFSVFDRPEWLSIAPAPDEEGEEWCARRYYVMTKLARLTVLVRKVRELPEDEGVARDAVGLAHELIGLDWNSDKDWDLPFSTVPTKHLKDAKLVPFSFKWKDDSFLNVTGLNLVWSCKIILSGLCQNLYACGVPIEWPTLADLQAEERRCAMLIAMSTDYFASLAPYACIVALENLQRAWGVYWRQKNYCCGHDDNGMAEWLRRRGNEFLYHINGEEMHSTGLVVLTELLMGGPPVLQLYDLNSSETTNVT</sequence>
<evidence type="ECO:0000313" key="1">
    <source>
        <dbReference type="EMBL" id="KAK3059032.1"/>
    </source>
</evidence>
<name>A0AAJ0GJX9_9PEZI</name>
<proteinExistence type="predicted"/>
<reference evidence="1" key="1">
    <citation type="submission" date="2023-04" db="EMBL/GenBank/DDBJ databases">
        <title>Black Yeasts Isolated from many extreme environments.</title>
        <authorList>
            <person name="Coleine C."/>
            <person name="Stajich J.E."/>
            <person name="Selbmann L."/>
        </authorList>
    </citation>
    <scope>NUCLEOTIDE SEQUENCE</scope>
    <source>
        <strain evidence="1">CCFEE 5312</strain>
    </source>
</reference>
<organism evidence="1 2">
    <name type="scientific">Extremus antarcticus</name>
    <dbReference type="NCBI Taxonomy" id="702011"/>
    <lineage>
        <taxon>Eukaryota</taxon>
        <taxon>Fungi</taxon>
        <taxon>Dikarya</taxon>
        <taxon>Ascomycota</taxon>
        <taxon>Pezizomycotina</taxon>
        <taxon>Dothideomycetes</taxon>
        <taxon>Dothideomycetidae</taxon>
        <taxon>Mycosphaerellales</taxon>
        <taxon>Extremaceae</taxon>
        <taxon>Extremus</taxon>
    </lineage>
</organism>
<protein>
    <submittedName>
        <fullName evidence="1">Uncharacterized protein</fullName>
    </submittedName>
</protein>
<dbReference type="EMBL" id="JAWDJX010000001">
    <property type="protein sequence ID" value="KAK3059032.1"/>
    <property type="molecule type" value="Genomic_DNA"/>
</dbReference>
<evidence type="ECO:0000313" key="2">
    <source>
        <dbReference type="Proteomes" id="UP001271007"/>
    </source>
</evidence>
<comment type="caution">
    <text evidence="1">The sequence shown here is derived from an EMBL/GenBank/DDBJ whole genome shotgun (WGS) entry which is preliminary data.</text>
</comment>
<dbReference type="Proteomes" id="UP001271007">
    <property type="component" value="Unassembled WGS sequence"/>
</dbReference>
<gene>
    <name evidence="1" type="ORF">LTR09_000598</name>
</gene>